<protein>
    <submittedName>
        <fullName evidence="10">Prenyltransferase</fullName>
    </submittedName>
</protein>
<dbReference type="Proteomes" id="UP000766986">
    <property type="component" value="Unassembled WGS sequence"/>
</dbReference>
<evidence type="ECO:0000256" key="1">
    <source>
        <dbReference type="ARBA" id="ARBA00004141"/>
    </source>
</evidence>
<reference evidence="10" key="4">
    <citation type="submission" date="2021-09" db="EMBL/GenBank/DDBJ databases">
        <authorList>
            <person name="Gilroy R."/>
        </authorList>
    </citation>
    <scope>NUCLEOTIDE SEQUENCE</scope>
    <source>
        <strain evidence="10">CHK55-1828</strain>
    </source>
</reference>
<dbReference type="InterPro" id="IPR000537">
    <property type="entry name" value="UbiA_prenyltransferase"/>
</dbReference>
<comment type="pathway">
    <text evidence="2">Quinol/quinone metabolism; menaquinone biosynthesis.</text>
</comment>
<proteinExistence type="predicted"/>
<dbReference type="GO" id="GO:0004659">
    <property type="term" value="F:prenyltransferase activity"/>
    <property type="evidence" value="ECO:0007669"/>
    <property type="project" value="InterPro"/>
</dbReference>
<dbReference type="AlphaFoldDB" id="A0A921HW64"/>
<evidence type="ECO:0000256" key="8">
    <source>
        <dbReference type="ARBA" id="ARBA00023136"/>
    </source>
</evidence>
<keyword evidence="8 9" id="KW-0472">Membrane</keyword>
<evidence type="ECO:0000256" key="6">
    <source>
        <dbReference type="ARBA" id="ARBA00022692"/>
    </source>
</evidence>
<feature type="transmembrane region" description="Helical" evidence="9">
    <location>
        <begin position="16"/>
        <end position="34"/>
    </location>
</feature>
<feature type="transmembrane region" description="Helical" evidence="9">
    <location>
        <begin position="167"/>
        <end position="186"/>
    </location>
</feature>
<gene>
    <name evidence="11" type="ORF">H7U35_08415</name>
    <name evidence="10" type="ORF">K8W02_04005</name>
</gene>
<keyword evidence="13" id="KW-1185">Reference proteome</keyword>
<evidence type="ECO:0000256" key="2">
    <source>
        <dbReference type="ARBA" id="ARBA00004863"/>
    </source>
</evidence>
<keyword evidence="6 9" id="KW-0812">Transmembrane</keyword>
<reference evidence="10" key="2">
    <citation type="journal article" date="2021" name="PeerJ">
        <title>Extensive microbial diversity within the chicken gut microbiome revealed by metagenomics and culture.</title>
        <authorList>
            <person name="Gilroy R."/>
            <person name="Ravi A."/>
            <person name="Getino M."/>
            <person name="Pursley I."/>
            <person name="Horton D.L."/>
            <person name="Alikhan N.F."/>
            <person name="Baker D."/>
            <person name="Gharbi K."/>
            <person name="Hall N."/>
            <person name="Watson M."/>
            <person name="Adriaenssens E.M."/>
            <person name="Foster-Nyarko E."/>
            <person name="Jarju S."/>
            <person name="Secka A."/>
            <person name="Antonio M."/>
            <person name="Oren A."/>
            <person name="Chaudhuri R.R."/>
            <person name="La Ragione R."/>
            <person name="Hildebrand F."/>
            <person name="Pallen M.J."/>
        </authorList>
    </citation>
    <scope>NUCLEOTIDE SEQUENCE</scope>
    <source>
        <strain evidence="10">CHK55-1828</strain>
    </source>
</reference>
<reference evidence="11" key="1">
    <citation type="submission" date="2020-08" db="EMBL/GenBank/DDBJ databases">
        <authorList>
            <person name="Cejkova D."/>
            <person name="Kubasova T."/>
            <person name="Jahodarova E."/>
            <person name="Rychlik I."/>
        </authorList>
    </citation>
    <scope>NUCLEOTIDE SEQUENCE</scope>
    <source>
        <strain evidence="11">An772</strain>
    </source>
</reference>
<evidence type="ECO:0000256" key="5">
    <source>
        <dbReference type="ARBA" id="ARBA00022679"/>
    </source>
</evidence>
<dbReference type="CDD" id="cd13962">
    <property type="entry name" value="PT_UbiA_UBIAD1"/>
    <property type="match status" value="1"/>
</dbReference>
<feature type="transmembrane region" description="Helical" evidence="9">
    <location>
        <begin position="207"/>
        <end position="226"/>
    </location>
</feature>
<dbReference type="RefSeq" id="WP_205095381.1">
    <property type="nucleotide sequence ID" value="NZ_CAUDDV010000026.1"/>
</dbReference>
<evidence type="ECO:0000256" key="3">
    <source>
        <dbReference type="ARBA" id="ARBA00022428"/>
    </source>
</evidence>
<comment type="caution">
    <text evidence="10">The sequence shown here is derived from an EMBL/GenBank/DDBJ whole genome shotgun (WGS) entry which is preliminary data.</text>
</comment>
<feature type="transmembrane region" description="Helical" evidence="9">
    <location>
        <begin position="278"/>
        <end position="296"/>
    </location>
</feature>
<dbReference type="GO" id="GO:0042371">
    <property type="term" value="P:vitamin K biosynthetic process"/>
    <property type="evidence" value="ECO:0007669"/>
    <property type="project" value="TreeGrafter"/>
</dbReference>
<feature type="transmembrane region" description="Helical" evidence="9">
    <location>
        <begin position="118"/>
        <end position="135"/>
    </location>
</feature>
<comment type="subcellular location">
    <subcellularLocation>
        <location evidence="1">Membrane</location>
        <topology evidence="1">Multi-pass membrane protein</topology>
    </subcellularLocation>
</comment>
<evidence type="ECO:0000313" key="13">
    <source>
        <dbReference type="Proteomes" id="UP000766986"/>
    </source>
</evidence>
<evidence type="ECO:0000256" key="9">
    <source>
        <dbReference type="SAM" id="Phobius"/>
    </source>
</evidence>
<evidence type="ECO:0000256" key="4">
    <source>
        <dbReference type="ARBA" id="ARBA00022475"/>
    </source>
</evidence>
<dbReference type="EMBL" id="JACLYZ010000015">
    <property type="protein sequence ID" value="MBM6735241.1"/>
    <property type="molecule type" value="Genomic_DNA"/>
</dbReference>
<accession>A0A921HW64</accession>
<reference evidence="11 13" key="3">
    <citation type="journal article" date="2021" name="Sci. Rep.">
        <title>The distribution of antibiotic resistance genes in chicken gut microbiota commensals.</title>
        <authorList>
            <person name="Juricova H."/>
            <person name="Matiasovicova J."/>
            <person name="Kubasova T."/>
            <person name="Cejkova D."/>
            <person name="Rychlik I."/>
        </authorList>
    </citation>
    <scope>NUCLEOTIDE SEQUENCE [LARGE SCALE GENOMIC DNA]</scope>
    <source>
        <strain evidence="11 13">An772</strain>
    </source>
</reference>
<keyword evidence="5" id="KW-0808">Transferase</keyword>
<sequence length="297" mass="32579">MDKHSLKDWLVAVRPWSFPASAMPVAVTLAYLYWMQQDVNWTNGVWALLNIIVFHAAGNTWSDYFDYKHHVDREDTHGVCTLTSGLFRPQEIFRLSLSLLVVALAAGIGLLVRTGLPLLYIGIGGAACTLLYPALKYRALGDVVIFVAYALLPMLGTAYVATGRADWSTMWVGVPVGLITVAILHANNTRDMETDVRADIHTLAMTLGGRASMLLYCAEVLFPFGWVAGCAAGGVFPWWTMLVWLSLVPALGNVRLMGQYSVAGMEGISRLDELTAKLQLLFSLLLVLSFVLARVLS</sequence>
<dbReference type="GO" id="GO:0009234">
    <property type="term" value="P:menaquinone biosynthetic process"/>
    <property type="evidence" value="ECO:0007669"/>
    <property type="project" value="UniProtKB-KW"/>
</dbReference>
<dbReference type="EMBL" id="DYVX01000034">
    <property type="protein sequence ID" value="HJF91535.1"/>
    <property type="molecule type" value="Genomic_DNA"/>
</dbReference>
<keyword evidence="3" id="KW-0474">Menaquinone biosynthesis</keyword>
<dbReference type="Gene3D" id="1.10.357.140">
    <property type="entry name" value="UbiA prenyltransferase"/>
    <property type="match status" value="1"/>
</dbReference>
<dbReference type="InterPro" id="IPR044878">
    <property type="entry name" value="UbiA_sf"/>
</dbReference>
<keyword evidence="7 9" id="KW-1133">Transmembrane helix</keyword>
<evidence type="ECO:0000313" key="12">
    <source>
        <dbReference type="Proteomes" id="UP000717835"/>
    </source>
</evidence>
<dbReference type="Proteomes" id="UP000717835">
    <property type="component" value="Unassembled WGS sequence"/>
</dbReference>
<organism evidence="10 12">
    <name type="scientific">Mediterranea massiliensis</name>
    <dbReference type="NCBI Taxonomy" id="1841865"/>
    <lineage>
        <taxon>Bacteria</taxon>
        <taxon>Pseudomonadati</taxon>
        <taxon>Bacteroidota</taxon>
        <taxon>Bacteroidia</taxon>
        <taxon>Bacteroidales</taxon>
        <taxon>Bacteroidaceae</taxon>
        <taxon>Mediterranea</taxon>
    </lineage>
</organism>
<dbReference type="InterPro" id="IPR026046">
    <property type="entry name" value="UBIAD1"/>
</dbReference>
<feature type="transmembrane region" description="Helical" evidence="9">
    <location>
        <begin position="92"/>
        <end position="112"/>
    </location>
</feature>
<dbReference type="Pfam" id="PF01040">
    <property type="entry name" value="UbiA"/>
    <property type="match status" value="1"/>
</dbReference>
<dbReference type="PANTHER" id="PTHR13929:SF0">
    <property type="entry name" value="UBIA PRENYLTRANSFERASE DOMAIN-CONTAINING PROTEIN 1"/>
    <property type="match status" value="1"/>
</dbReference>
<dbReference type="GO" id="GO:0016020">
    <property type="term" value="C:membrane"/>
    <property type="evidence" value="ECO:0007669"/>
    <property type="project" value="UniProtKB-SubCell"/>
</dbReference>
<name>A0A921HW64_9BACT</name>
<dbReference type="PANTHER" id="PTHR13929">
    <property type="entry name" value="1,4-DIHYDROXY-2-NAPHTHOATE OCTAPRENYLTRANSFERASE"/>
    <property type="match status" value="1"/>
</dbReference>
<keyword evidence="4" id="KW-1003">Cell membrane</keyword>
<feature type="transmembrane region" description="Helical" evidence="9">
    <location>
        <begin position="238"/>
        <end position="257"/>
    </location>
</feature>
<evidence type="ECO:0000256" key="7">
    <source>
        <dbReference type="ARBA" id="ARBA00022989"/>
    </source>
</evidence>
<feature type="transmembrane region" description="Helical" evidence="9">
    <location>
        <begin position="142"/>
        <end position="161"/>
    </location>
</feature>
<evidence type="ECO:0000313" key="10">
    <source>
        <dbReference type="EMBL" id="HJF91535.1"/>
    </source>
</evidence>
<evidence type="ECO:0000313" key="11">
    <source>
        <dbReference type="EMBL" id="MBM6735241.1"/>
    </source>
</evidence>
<dbReference type="PIRSF" id="PIRSF005355">
    <property type="entry name" value="UBIAD1"/>
    <property type="match status" value="1"/>
</dbReference>